<feature type="transmembrane region" description="Helical" evidence="1">
    <location>
        <begin position="63"/>
        <end position="83"/>
    </location>
</feature>
<evidence type="ECO:0000313" key="3">
    <source>
        <dbReference type="Proteomes" id="UP000318380"/>
    </source>
</evidence>
<feature type="transmembrane region" description="Helical" evidence="1">
    <location>
        <begin position="32"/>
        <end position="51"/>
    </location>
</feature>
<evidence type="ECO:0000256" key="1">
    <source>
        <dbReference type="SAM" id="Phobius"/>
    </source>
</evidence>
<dbReference type="EMBL" id="VIVK01000001">
    <property type="protein sequence ID" value="TWD84628.1"/>
    <property type="molecule type" value="Genomic_DNA"/>
</dbReference>
<accession>A0A561C0M9</accession>
<protein>
    <submittedName>
        <fullName evidence="2">Uncharacterized protein</fullName>
    </submittedName>
</protein>
<feature type="transmembrane region" description="Helical" evidence="1">
    <location>
        <begin position="89"/>
        <end position="107"/>
    </location>
</feature>
<sequence length="130" mass="13408">MRTYRVAWWGFSGVVGTAGAMAALTLPRPTVLVLFGLAAVTGGVLALIVLTPGDNRPIRRDQWPAVFLSAGLAGGGAVAFVGLGTLLGAPIALLLLAGAVGGSPYLARHWLRILGGRRQLPRSGARRLAD</sequence>
<organism evidence="2 3">
    <name type="scientific">Kribbella amoyensis</name>
    <dbReference type="NCBI Taxonomy" id="996641"/>
    <lineage>
        <taxon>Bacteria</taxon>
        <taxon>Bacillati</taxon>
        <taxon>Actinomycetota</taxon>
        <taxon>Actinomycetes</taxon>
        <taxon>Propionibacteriales</taxon>
        <taxon>Kribbellaceae</taxon>
        <taxon>Kribbella</taxon>
    </lineage>
</organism>
<comment type="caution">
    <text evidence="2">The sequence shown here is derived from an EMBL/GenBank/DDBJ whole genome shotgun (WGS) entry which is preliminary data.</text>
</comment>
<keyword evidence="1" id="KW-0812">Transmembrane</keyword>
<gene>
    <name evidence="2" type="ORF">FB561_5822</name>
</gene>
<evidence type="ECO:0000313" key="2">
    <source>
        <dbReference type="EMBL" id="TWD84628.1"/>
    </source>
</evidence>
<proteinExistence type="predicted"/>
<reference evidence="2 3" key="1">
    <citation type="submission" date="2019-06" db="EMBL/GenBank/DDBJ databases">
        <title>Sequencing the genomes of 1000 actinobacteria strains.</title>
        <authorList>
            <person name="Klenk H.-P."/>
        </authorList>
    </citation>
    <scope>NUCLEOTIDE SEQUENCE [LARGE SCALE GENOMIC DNA]</scope>
    <source>
        <strain evidence="2 3">DSM 24683</strain>
    </source>
</reference>
<keyword evidence="1" id="KW-0472">Membrane</keyword>
<dbReference type="AlphaFoldDB" id="A0A561C0M9"/>
<dbReference type="OrthoDB" id="3836045at2"/>
<keyword evidence="1" id="KW-1133">Transmembrane helix</keyword>
<dbReference type="Proteomes" id="UP000318380">
    <property type="component" value="Unassembled WGS sequence"/>
</dbReference>
<dbReference type="RefSeq" id="WP_145812140.1">
    <property type="nucleotide sequence ID" value="NZ_VIVK01000001.1"/>
</dbReference>
<name>A0A561C0M9_9ACTN</name>
<keyword evidence="3" id="KW-1185">Reference proteome</keyword>